<protein>
    <submittedName>
        <fullName evidence="1">Uncharacterized protein</fullName>
    </submittedName>
</protein>
<proteinExistence type="predicted"/>
<evidence type="ECO:0000313" key="1">
    <source>
        <dbReference type="EMBL" id="CCF20933.1"/>
    </source>
</evidence>
<organism evidence="1 2">
    <name type="scientific">Pseudorhizobium banfieldiae</name>
    <dbReference type="NCBI Taxonomy" id="1125847"/>
    <lineage>
        <taxon>Bacteria</taxon>
        <taxon>Pseudomonadati</taxon>
        <taxon>Pseudomonadota</taxon>
        <taxon>Alphaproteobacteria</taxon>
        <taxon>Hyphomicrobiales</taxon>
        <taxon>Rhizobiaceae</taxon>
        <taxon>Rhizobium/Agrobacterium group</taxon>
        <taxon>Pseudorhizobium</taxon>
    </lineage>
</organism>
<dbReference type="Proteomes" id="UP000010792">
    <property type="component" value="Chromosome"/>
</dbReference>
<keyword evidence="2" id="KW-1185">Reference proteome</keyword>
<dbReference type="AlphaFoldDB" id="L0NIJ6"/>
<dbReference type="KEGG" id="rht:NT26_3210"/>
<gene>
    <name evidence="1" type="ORF">NT26_3210</name>
</gene>
<dbReference type="STRING" id="1125847.NT26_3210"/>
<evidence type="ECO:0000313" key="2">
    <source>
        <dbReference type="Proteomes" id="UP000010792"/>
    </source>
</evidence>
<accession>L0NIJ6</accession>
<dbReference type="EMBL" id="FO082820">
    <property type="protein sequence ID" value="CCF20933.1"/>
    <property type="molecule type" value="Genomic_DNA"/>
</dbReference>
<sequence length="55" mass="6015">MDWHKERSYLVQPDQVWHYDINGVGRFTPRGCNGAAGGSHKSGTSIDAVDIIAVT</sequence>
<name>L0NIJ6_9HYPH</name>
<reference evidence="1 2" key="1">
    <citation type="journal article" date="2013" name="Genome Biol. Evol.">
        <title>Life in an arsenic-containing gold mine: genome and physiology of the autotrophic arsenite-oxidizing bacterium rhizobium sp. NT-26.</title>
        <authorList>
            <person name="Andres J."/>
            <person name="Arsene-Ploetze F."/>
            <person name="Barbe V."/>
            <person name="Brochier-Armanet C."/>
            <person name="Cleiss-Arnold J."/>
            <person name="Coppee J.Y."/>
            <person name="Dillies M.A."/>
            <person name="Geist"/>
            <person name="L"/>
            <person name="Joublin A."/>
            <person name="Koechler S."/>
            <person name="Lassalle F."/>
            <person name="Marchal M."/>
            <person name="Medigue C."/>
            <person name="Muller D."/>
            <person name="Nesme X."/>
            <person name="Plewniak F."/>
            <person name="Proux C."/>
            <person name="Ramirez-Bahena M.H."/>
            <person name="Schenowitz C."/>
            <person name="Sismeiro O."/>
            <person name="Vallenet D."/>
            <person name="Santini J.M."/>
            <person name="Bertin P.N."/>
        </authorList>
    </citation>
    <scope>NUCLEOTIDE SEQUENCE [LARGE SCALE GENOMIC DNA]</scope>
    <source>
        <strain evidence="1 2">NT-26</strain>
    </source>
</reference>